<dbReference type="Gene3D" id="3.20.20.370">
    <property type="entry name" value="Glycoside hydrolase/deacetylase"/>
    <property type="match status" value="1"/>
</dbReference>
<evidence type="ECO:0000259" key="3">
    <source>
        <dbReference type="Pfam" id="PF01522"/>
    </source>
</evidence>
<dbReference type="SUPFAM" id="SSF88713">
    <property type="entry name" value="Glycoside hydrolase/deacetylase"/>
    <property type="match status" value="1"/>
</dbReference>
<keyword evidence="2" id="KW-0732">Signal</keyword>
<dbReference type="CDD" id="cd10918">
    <property type="entry name" value="CE4_NodB_like_5s_6s"/>
    <property type="match status" value="1"/>
</dbReference>
<feature type="domain" description="NodB homology" evidence="3">
    <location>
        <begin position="44"/>
        <end position="188"/>
    </location>
</feature>
<comment type="caution">
    <text evidence="4">The sequence shown here is derived from an EMBL/GenBank/DDBJ whole genome shotgun (WGS) entry which is preliminary data.</text>
</comment>
<comment type="subcellular location">
    <subcellularLocation>
        <location evidence="1">Secreted</location>
    </subcellularLocation>
</comment>
<organism evidence="4 5">
    <name type="scientific">Chlamydia psittaci 99DC5</name>
    <dbReference type="NCBI Taxonomy" id="1112251"/>
    <lineage>
        <taxon>Bacteria</taxon>
        <taxon>Pseudomonadati</taxon>
        <taxon>Chlamydiota</taxon>
        <taxon>Chlamydiia</taxon>
        <taxon>Chlamydiales</taxon>
        <taxon>Chlamydiaceae</taxon>
        <taxon>Chlamydia/Chlamydophila group</taxon>
        <taxon>Chlamydia</taxon>
    </lineage>
</organism>
<dbReference type="InterPro" id="IPR002509">
    <property type="entry name" value="NODB_dom"/>
</dbReference>
<keyword evidence="5" id="KW-1185">Reference proteome</keyword>
<dbReference type="InterPro" id="IPR051398">
    <property type="entry name" value="Polysacch_Deacetylase"/>
</dbReference>
<dbReference type="EMBL" id="ATLC01000045">
    <property type="protein sequence ID" value="EPJ28441.1"/>
    <property type="molecule type" value="Genomic_DNA"/>
</dbReference>
<dbReference type="PANTHER" id="PTHR34216">
    <property type="match status" value="1"/>
</dbReference>
<dbReference type="PANTHER" id="PTHR34216:SF3">
    <property type="entry name" value="POLY-BETA-1,6-N-ACETYL-D-GLUCOSAMINE N-DEACETYLASE"/>
    <property type="match status" value="1"/>
</dbReference>
<evidence type="ECO:0000256" key="2">
    <source>
        <dbReference type="ARBA" id="ARBA00022729"/>
    </source>
</evidence>
<proteinExistence type="predicted"/>
<gene>
    <name evidence="4" type="ORF">CP99DC5_0478</name>
</gene>
<accession>A0ABN0MQC8</accession>
<evidence type="ECO:0000313" key="4">
    <source>
        <dbReference type="EMBL" id="EPJ28441.1"/>
    </source>
</evidence>
<reference evidence="4 5" key="1">
    <citation type="submission" date="2013-04" db="EMBL/GenBank/DDBJ databases">
        <title>Genome sequence of Chlamydia psittaci 99DC5.</title>
        <authorList>
            <person name="Huot-Creasy H."/>
            <person name="McCracken C.L."/>
            <person name="Humphries M."/>
            <person name="Sachse K."/>
            <person name="Laroucau K."/>
            <person name="Bavoil P."/>
            <person name="Myers G.S."/>
        </authorList>
    </citation>
    <scope>NUCLEOTIDE SEQUENCE [LARGE SCALE GENOMIC DNA]</scope>
    <source>
        <strain evidence="4 5">99DC5</strain>
    </source>
</reference>
<sequence length="262" mass="30559">MLIVLAFRQVFFSKQPHLLEKLLRYLLLLKQSYPLVLPGEPIKKLSLMITFDYASVDFYAHIFPFLQTHHIPAVVGIAWRYVAENSAQTLPLSYRLAPSETLSFQDEVFAKHQPFCSQQELQALADSPLIRLASSGFAIRNLQNTPPYLATEIFLSKYSIEKALGQNPVGFFYPFGKYDHICEQTVRKYYPFSFVLGDIINMKNKNHRIYRLDMTRAAYTLPRPIHNPHYVKNWLIDRCQQMRLRWYPYAKEPIAFQGSSSQ</sequence>
<dbReference type="Pfam" id="PF01522">
    <property type="entry name" value="Polysacc_deac_1"/>
    <property type="match status" value="1"/>
</dbReference>
<protein>
    <submittedName>
        <fullName evidence="4">Polysaccharide deacetylase family protein</fullName>
    </submittedName>
</protein>
<dbReference type="Proteomes" id="UP000014627">
    <property type="component" value="Unassembled WGS sequence"/>
</dbReference>
<dbReference type="InterPro" id="IPR011330">
    <property type="entry name" value="Glyco_hydro/deAcase_b/a-brl"/>
</dbReference>
<evidence type="ECO:0000313" key="5">
    <source>
        <dbReference type="Proteomes" id="UP000014627"/>
    </source>
</evidence>
<evidence type="ECO:0000256" key="1">
    <source>
        <dbReference type="ARBA" id="ARBA00004613"/>
    </source>
</evidence>
<dbReference type="RefSeq" id="WP_016981708.1">
    <property type="nucleotide sequence ID" value="NZ_KE356190.1"/>
</dbReference>
<name>A0ABN0MQC8_CHLPS</name>